<organism evidence="1">
    <name type="scientific">Cacopsylla melanoneura</name>
    <dbReference type="NCBI Taxonomy" id="428564"/>
    <lineage>
        <taxon>Eukaryota</taxon>
        <taxon>Metazoa</taxon>
        <taxon>Ecdysozoa</taxon>
        <taxon>Arthropoda</taxon>
        <taxon>Hexapoda</taxon>
        <taxon>Insecta</taxon>
        <taxon>Pterygota</taxon>
        <taxon>Neoptera</taxon>
        <taxon>Paraneoptera</taxon>
        <taxon>Hemiptera</taxon>
        <taxon>Sternorrhyncha</taxon>
        <taxon>Psylloidea</taxon>
        <taxon>Psyllidae</taxon>
        <taxon>Psyllinae</taxon>
        <taxon>Cacopsylla</taxon>
    </lineage>
</organism>
<proteinExistence type="predicted"/>
<dbReference type="EMBL" id="HBUF01635017">
    <property type="protein sequence ID" value="CAG6783911.1"/>
    <property type="molecule type" value="Transcribed_RNA"/>
</dbReference>
<accession>A0A8D9FAS5</accession>
<evidence type="ECO:0000313" key="1">
    <source>
        <dbReference type="EMBL" id="CAG6783913.1"/>
    </source>
</evidence>
<dbReference type="EMBL" id="HBUF01635018">
    <property type="protein sequence ID" value="CAG6783913.1"/>
    <property type="molecule type" value="Transcribed_RNA"/>
</dbReference>
<reference evidence="1" key="1">
    <citation type="submission" date="2021-05" db="EMBL/GenBank/DDBJ databases">
        <authorList>
            <person name="Alioto T."/>
            <person name="Alioto T."/>
            <person name="Gomez Garrido J."/>
        </authorList>
    </citation>
    <scope>NUCLEOTIDE SEQUENCE</scope>
</reference>
<sequence>MWIHIYRKIYQNCQLHLYSWFFHVSCSVYSPEYCQCPQYQLLTRVKCFQSFFYYFLLCREGDTHYSLSMMYCMMYSPRRSMPPSLFSVYYILVEHNYWFVSFHSWVAYHILVSTR</sequence>
<protein>
    <submittedName>
        <fullName evidence="1">Uncharacterized protein</fullName>
    </submittedName>
</protein>
<name>A0A8D9FAS5_9HEMI</name>
<dbReference type="AlphaFoldDB" id="A0A8D9FAS5"/>